<dbReference type="GO" id="GO:0006355">
    <property type="term" value="P:regulation of DNA-templated transcription"/>
    <property type="evidence" value="ECO:0007669"/>
    <property type="project" value="InterPro"/>
</dbReference>
<evidence type="ECO:0000256" key="1">
    <source>
        <dbReference type="ARBA" id="ARBA00023015"/>
    </source>
</evidence>
<feature type="domain" description="HTH luxR-type" evidence="3">
    <location>
        <begin position="198"/>
        <end position="263"/>
    </location>
</feature>
<dbReference type="InterPro" id="IPR000792">
    <property type="entry name" value="Tscrpt_reg_LuxR_C"/>
</dbReference>
<dbReference type="SMART" id="SM00421">
    <property type="entry name" value="HTH_LUXR"/>
    <property type="match status" value="1"/>
</dbReference>
<dbReference type="PRINTS" id="PR00038">
    <property type="entry name" value="HTHLUXR"/>
</dbReference>
<dbReference type="Gene3D" id="1.10.10.10">
    <property type="entry name" value="Winged helix-like DNA-binding domain superfamily/Winged helix DNA-binding domain"/>
    <property type="match status" value="1"/>
</dbReference>
<evidence type="ECO:0000313" key="5">
    <source>
        <dbReference type="Proteomes" id="UP000813672"/>
    </source>
</evidence>
<dbReference type="EMBL" id="JAGQAF010000007">
    <property type="protein sequence ID" value="MCE8538335.1"/>
    <property type="molecule type" value="Genomic_DNA"/>
</dbReference>
<name>A0A9Q3ZMR1_9RHOB</name>
<dbReference type="PROSITE" id="PS50043">
    <property type="entry name" value="HTH_LUXR_2"/>
    <property type="match status" value="1"/>
</dbReference>
<evidence type="ECO:0000313" key="4">
    <source>
        <dbReference type="EMBL" id="MCE8538335.1"/>
    </source>
</evidence>
<evidence type="ECO:0000259" key="3">
    <source>
        <dbReference type="PROSITE" id="PS50043"/>
    </source>
</evidence>
<dbReference type="GO" id="GO:0003677">
    <property type="term" value="F:DNA binding"/>
    <property type="evidence" value="ECO:0007669"/>
    <property type="project" value="InterPro"/>
</dbReference>
<protein>
    <submittedName>
        <fullName evidence="4">Helix-turn-helix transcriptional regulator</fullName>
    </submittedName>
</protein>
<evidence type="ECO:0000256" key="2">
    <source>
        <dbReference type="ARBA" id="ARBA00023163"/>
    </source>
</evidence>
<keyword evidence="2" id="KW-0804">Transcription</keyword>
<comment type="caution">
    <text evidence="4">The sequence shown here is derived from an EMBL/GenBank/DDBJ whole genome shotgun (WGS) entry which is preliminary data.</text>
</comment>
<keyword evidence="1" id="KW-0805">Transcription regulation</keyword>
<reference evidence="4" key="1">
    <citation type="journal article" date="2021" name="Environ. Microbiol.">
        <title>Cryptic niche differentiation of novel sediment ecotypes of Rugeria pomeroyi correlates with nitrate respiration.</title>
        <authorList>
            <person name="Lin X."/>
            <person name="McNichol J."/>
            <person name="Chu X."/>
            <person name="Qian Y."/>
            <person name="Luo H."/>
        </authorList>
    </citation>
    <scope>NUCLEOTIDE SEQUENCE</scope>
    <source>
        <strain evidence="4">SZCCDBB064</strain>
    </source>
</reference>
<sequence>MLKQCSGYPEGPETVKLTDEEADLIFSIMRDLSGEFDHSEVRRRVGQKMLDLLKADYFASYVWDDDRQQFVSCVQINMTDDNLRRYEGYFQFHDPITPTLQKRKKATPVSEVMRHDRLVKTEFFNDFLKQDGLCYGLNFFAYDRGDNIGDLRIWRGSNREDFTPRDAQIVDAVGPSLVNALIRARTAQVQMPSLRFAQIAGDLGFTVREAEVADLLVTGLTDDEICGKLGFSKPTLRSHIAAIFRKSGLNRRTQLAQFLAEKNHHL</sequence>
<dbReference type="Gene3D" id="3.30.450.40">
    <property type="match status" value="1"/>
</dbReference>
<dbReference type="InterPro" id="IPR029016">
    <property type="entry name" value="GAF-like_dom_sf"/>
</dbReference>
<dbReference type="Proteomes" id="UP000813672">
    <property type="component" value="Unassembled WGS sequence"/>
</dbReference>
<gene>
    <name evidence="4" type="ORF">KBY27_12825</name>
</gene>
<dbReference type="Pfam" id="PF00196">
    <property type="entry name" value="GerE"/>
    <property type="match status" value="1"/>
</dbReference>
<dbReference type="AlphaFoldDB" id="A0A9Q3ZMR1"/>
<dbReference type="SUPFAM" id="SSF46894">
    <property type="entry name" value="C-terminal effector domain of the bipartite response regulators"/>
    <property type="match status" value="1"/>
</dbReference>
<dbReference type="InterPro" id="IPR036388">
    <property type="entry name" value="WH-like_DNA-bd_sf"/>
</dbReference>
<dbReference type="InterPro" id="IPR016032">
    <property type="entry name" value="Sig_transdc_resp-reg_C-effctor"/>
</dbReference>
<organism evidence="4 5">
    <name type="scientific">Ruegeria pomeroyi</name>
    <dbReference type="NCBI Taxonomy" id="89184"/>
    <lineage>
        <taxon>Bacteria</taxon>
        <taxon>Pseudomonadati</taxon>
        <taxon>Pseudomonadota</taxon>
        <taxon>Alphaproteobacteria</taxon>
        <taxon>Rhodobacterales</taxon>
        <taxon>Roseobacteraceae</taxon>
        <taxon>Ruegeria</taxon>
    </lineage>
</organism>
<accession>A0A9Q3ZMR1</accession>
<proteinExistence type="predicted"/>
<dbReference type="SUPFAM" id="SSF55781">
    <property type="entry name" value="GAF domain-like"/>
    <property type="match status" value="1"/>
</dbReference>